<evidence type="ECO:0000313" key="2">
    <source>
        <dbReference type="Proteomes" id="UP001236258"/>
    </source>
</evidence>
<accession>A0ABT9GN11</accession>
<dbReference type="EMBL" id="JAUZVY010000002">
    <property type="protein sequence ID" value="MDP4528327.1"/>
    <property type="molecule type" value="Genomic_DNA"/>
</dbReference>
<organism evidence="1 2">
    <name type="scientific">Alkalimonas delamerensis</name>
    <dbReference type="NCBI Taxonomy" id="265981"/>
    <lineage>
        <taxon>Bacteria</taxon>
        <taxon>Pseudomonadati</taxon>
        <taxon>Pseudomonadota</taxon>
        <taxon>Gammaproteobacteria</taxon>
        <taxon>Alkalimonas</taxon>
    </lineage>
</organism>
<protein>
    <recommendedName>
        <fullName evidence="3">Protein FliT</fullName>
    </recommendedName>
</protein>
<sequence length="102" mass="11935">MPSFDAWQHGYQQLRAELELLLNTELPDYQAAEKQLSKLHSHIQSGLDIADEQQQYGIFLQEQLDWLQGIIAVLSKQKDSMAADLLQLERRKKARDRYNQHT</sequence>
<proteinExistence type="predicted"/>
<dbReference type="RefSeq" id="WP_305944474.1">
    <property type="nucleotide sequence ID" value="NZ_JAUZVY010000002.1"/>
</dbReference>
<name>A0ABT9GN11_9GAMM</name>
<comment type="caution">
    <text evidence="1">The sequence shown here is derived from an EMBL/GenBank/DDBJ whole genome shotgun (WGS) entry which is preliminary data.</text>
</comment>
<gene>
    <name evidence="1" type="ORF">Q3O59_04690</name>
</gene>
<evidence type="ECO:0000313" key="1">
    <source>
        <dbReference type="EMBL" id="MDP4528327.1"/>
    </source>
</evidence>
<evidence type="ECO:0008006" key="3">
    <source>
        <dbReference type="Google" id="ProtNLM"/>
    </source>
</evidence>
<reference evidence="1 2" key="1">
    <citation type="submission" date="2023-08" db="EMBL/GenBank/DDBJ databases">
        <authorList>
            <person name="Joshi A."/>
            <person name="Thite S."/>
        </authorList>
    </citation>
    <scope>NUCLEOTIDE SEQUENCE [LARGE SCALE GENOMIC DNA]</scope>
    <source>
        <strain evidence="1 2">1E1</strain>
    </source>
</reference>
<dbReference type="Proteomes" id="UP001236258">
    <property type="component" value="Unassembled WGS sequence"/>
</dbReference>
<keyword evidence="2" id="KW-1185">Reference proteome</keyword>